<feature type="region of interest" description="Disordered" evidence="1">
    <location>
        <begin position="1"/>
        <end position="44"/>
    </location>
</feature>
<dbReference type="AlphaFoldDB" id="M0A3V2"/>
<reference evidence="2 3" key="1">
    <citation type="journal article" date="2014" name="PLoS Genet.">
        <title>Phylogenetically driven sequencing of extremely halophilic archaea reveals strategies for static and dynamic osmo-response.</title>
        <authorList>
            <person name="Becker E.A."/>
            <person name="Seitzer P.M."/>
            <person name="Tritt A."/>
            <person name="Larsen D."/>
            <person name="Krusor M."/>
            <person name="Yao A.I."/>
            <person name="Wu D."/>
            <person name="Madern D."/>
            <person name="Eisen J.A."/>
            <person name="Darling A.E."/>
            <person name="Facciotti M.T."/>
        </authorList>
    </citation>
    <scope>NUCLEOTIDE SEQUENCE [LARGE SCALE GENOMIC DNA]</scope>
    <source>
        <strain evidence="2 3">JCM 12890</strain>
    </source>
</reference>
<evidence type="ECO:0000313" key="2">
    <source>
        <dbReference type="EMBL" id="ELY92008.1"/>
    </source>
</evidence>
<dbReference type="Proteomes" id="UP000011511">
    <property type="component" value="Unassembled WGS sequence"/>
</dbReference>
<dbReference type="RefSeq" id="WP_007107537.1">
    <property type="nucleotide sequence ID" value="NZ_AOIK01000002.1"/>
</dbReference>
<protein>
    <submittedName>
        <fullName evidence="2">Uncharacterized protein</fullName>
    </submittedName>
</protein>
<feature type="compositionally biased region" description="Basic and acidic residues" evidence="1">
    <location>
        <begin position="163"/>
        <end position="176"/>
    </location>
</feature>
<feature type="compositionally biased region" description="Basic and acidic residues" evidence="1">
    <location>
        <begin position="140"/>
        <end position="154"/>
    </location>
</feature>
<organism evidence="2 3">
    <name type="scientific">Natrinema altunense (strain JCM 12890 / CGMCC 1.3731 / AJ2)</name>
    <dbReference type="NCBI Taxonomy" id="1227494"/>
    <lineage>
        <taxon>Archaea</taxon>
        <taxon>Methanobacteriati</taxon>
        <taxon>Methanobacteriota</taxon>
        <taxon>Stenosarchaea group</taxon>
        <taxon>Halobacteria</taxon>
        <taxon>Halobacteriales</taxon>
        <taxon>Natrialbaceae</taxon>
        <taxon>Natrinema</taxon>
    </lineage>
</organism>
<keyword evidence="3" id="KW-1185">Reference proteome</keyword>
<dbReference type="eggNOG" id="arCOG11483">
    <property type="taxonomic scope" value="Archaea"/>
</dbReference>
<accession>M0A3V2</accession>
<feature type="region of interest" description="Disordered" evidence="1">
    <location>
        <begin position="102"/>
        <end position="176"/>
    </location>
</feature>
<gene>
    <name evidence="2" type="ORF">C485_00655</name>
</gene>
<feature type="compositionally biased region" description="Basic and acidic residues" evidence="1">
    <location>
        <begin position="1"/>
        <end position="15"/>
    </location>
</feature>
<evidence type="ECO:0000256" key="1">
    <source>
        <dbReference type="SAM" id="MobiDB-lite"/>
    </source>
</evidence>
<proteinExistence type="predicted"/>
<name>M0A3V2_NATA2</name>
<dbReference type="PATRIC" id="fig|1227494.3.peg.126"/>
<dbReference type="EMBL" id="AOIK01000002">
    <property type="protein sequence ID" value="ELY92008.1"/>
    <property type="molecule type" value="Genomic_DNA"/>
</dbReference>
<evidence type="ECO:0000313" key="3">
    <source>
        <dbReference type="Proteomes" id="UP000011511"/>
    </source>
</evidence>
<comment type="caution">
    <text evidence="2">The sequence shown here is derived from an EMBL/GenBank/DDBJ whole genome shotgun (WGS) entry which is preliminary data.</text>
</comment>
<sequence length="176" mass="18905">MSNDDPRGERPERRHASSRSTQDGAAGGSRSAPDRRTDGDTTVSVRARLEKIVDLTGSVLTDVRNPDATIGCEDIDEETRRDAKRRLREIDAETRRVGLVLFGPDGTLSDGPTGDSESDMPAVIHGDSLTTSYLGPDPGAFERTRGTADAERTEQSAGPTHRTAADSTHESDRDGT</sequence>